<comment type="caution">
    <text evidence="4">The sequence shown here is derived from an EMBL/GenBank/DDBJ whole genome shotgun (WGS) entry which is preliminary data.</text>
</comment>
<dbReference type="EMBL" id="JAEPRE010000005">
    <property type="protein sequence ID" value="KAG2237543.1"/>
    <property type="molecule type" value="Genomic_DNA"/>
</dbReference>
<dbReference type="Gene3D" id="2.80.10.50">
    <property type="match status" value="1"/>
</dbReference>
<keyword evidence="1" id="KW-0732">Signal</keyword>
<dbReference type="InterPro" id="IPR036300">
    <property type="entry name" value="MIR_dom_sf"/>
</dbReference>
<dbReference type="SMART" id="SM00472">
    <property type="entry name" value="MIR"/>
    <property type="match status" value="3"/>
</dbReference>
<dbReference type="AlphaFoldDB" id="A0A8H7SZZ4"/>
<reference evidence="4" key="1">
    <citation type="submission" date="2021-01" db="EMBL/GenBank/DDBJ databases">
        <title>Metabolic potential, ecology and presence of endohyphal bacteria is reflected in genomic diversity of Mucoromycotina.</title>
        <authorList>
            <person name="Muszewska A."/>
            <person name="Okrasinska A."/>
            <person name="Steczkiewicz K."/>
            <person name="Drgas O."/>
            <person name="Orlowska M."/>
            <person name="Perlinska-Lenart U."/>
            <person name="Aleksandrzak-Piekarczyk T."/>
            <person name="Szatraj K."/>
            <person name="Zielenkiewicz U."/>
            <person name="Pilsyk S."/>
            <person name="Malc E."/>
            <person name="Mieczkowski P."/>
            <person name="Kruszewska J.S."/>
            <person name="Biernat P."/>
            <person name="Pawlowska J."/>
        </authorList>
    </citation>
    <scope>NUCLEOTIDE SEQUENCE</scope>
    <source>
        <strain evidence="4">WA0000018081</strain>
    </source>
</reference>
<evidence type="ECO:0000256" key="2">
    <source>
        <dbReference type="ARBA" id="ARBA00022737"/>
    </source>
</evidence>
<dbReference type="Pfam" id="PF02815">
    <property type="entry name" value="MIR"/>
    <property type="match status" value="1"/>
</dbReference>
<dbReference type="PROSITE" id="PS50919">
    <property type="entry name" value="MIR"/>
    <property type="match status" value="3"/>
</dbReference>
<keyword evidence="2" id="KW-0677">Repeat</keyword>
<accession>A0A8H7SZZ4</accession>
<evidence type="ECO:0000313" key="4">
    <source>
        <dbReference type="EMBL" id="KAG2237543.1"/>
    </source>
</evidence>
<sequence>MSDEDYNCGSPADGAIQYGNHISLKHNMTGRFLTAQDGNIYEEGSGQQKAYCGAWESSEDTTFIVIPRIGSDAEPGTDVNFGDVIRIKHLPTRLNLHSHEGFQSPVTGQQEVTCYGDDYTMDENDEWIVEQWTYDEEENEEFDVEDATWYTGRSFFLRHVPTGLTLHSHDELLNDDDNEVACFGDGPDENDRWRVAF</sequence>
<dbReference type="InterPro" id="IPR016093">
    <property type="entry name" value="MIR_motif"/>
</dbReference>
<dbReference type="OrthoDB" id="5588846at2759"/>
<proteinExistence type="predicted"/>
<organism evidence="4 5">
    <name type="scientific">Thamnidium elegans</name>
    <dbReference type="NCBI Taxonomy" id="101142"/>
    <lineage>
        <taxon>Eukaryota</taxon>
        <taxon>Fungi</taxon>
        <taxon>Fungi incertae sedis</taxon>
        <taxon>Mucoromycota</taxon>
        <taxon>Mucoromycotina</taxon>
        <taxon>Mucoromycetes</taxon>
        <taxon>Mucorales</taxon>
        <taxon>Mucorineae</taxon>
        <taxon>Mucoraceae</taxon>
        <taxon>Thamnidium</taxon>
    </lineage>
</organism>
<feature type="domain" description="MIR" evidence="3">
    <location>
        <begin position="13"/>
        <end position="68"/>
    </location>
</feature>
<protein>
    <recommendedName>
        <fullName evidence="3">MIR domain-containing protein</fullName>
    </recommendedName>
</protein>
<dbReference type="CDD" id="cd23263">
    <property type="entry name" value="beta-trefoil_MIR"/>
    <property type="match status" value="1"/>
</dbReference>
<dbReference type="PANTHER" id="PTHR46809:SF2">
    <property type="entry name" value="GH21273P"/>
    <property type="match status" value="1"/>
</dbReference>
<feature type="domain" description="MIR" evidence="3">
    <location>
        <begin position="76"/>
        <end position="132"/>
    </location>
</feature>
<dbReference type="Proteomes" id="UP000613177">
    <property type="component" value="Unassembled WGS sequence"/>
</dbReference>
<name>A0A8H7SZZ4_9FUNG</name>
<evidence type="ECO:0000256" key="1">
    <source>
        <dbReference type="ARBA" id="ARBA00022729"/>
    </source>
</evidence>
<feature type="domain" description="MIR" evidence="3">
    <location>
        <begin position="146"/>
        <end position="197"/>
    </location>
</feature>
<dbReference type="PANTHER" id="PTHR46809">
    <property type="entry name" value="STROMAL CELL-DERIVED FACTOR 2-LIKE PROTEIN"/>
    <property type="match status" value="1"/>
</dbReference>
<evidence type="ECO:0000313" key="5">
    <source>
        <dbReference type="Proteomes" id="UP000613177"/>
    </source>
</evidence>
<keyword evidence="5" id="KW-1185">Reference proteome</keyword>
<evidence type="ECO:0000259" key="3">
    <source>
        <dbReference type="PROSITE" id="PS50919"/>
    </source>
</evidence>
<dbReference type="SUPFAM" id="SSF82109">
    <property type="entry name" value="MIR domain"/>
    <property type="match status" value="1"/>
</dbReference>
<gene>
    <name evidence="4" type="ORF">INT48_005579</name>
</gene>